<dbReference type="Pfam" id="PF08327">
    <property type="entry name" value="AHSA1"/>
    <property type="match status" value="1"/>
</dbReference>
<dbReference type="RefSeq" id="WP_245302756.1">
    <property type="nucleotide sequence ID" value="NZ_JAGGLG010000026.1"/>
</dbReference>
<gene>
    <name evidence="3" type="ORF">J2Z79_002755</name>
</gene>
<evidence type="ECO:0000313" key="4">
    <source>
        <dbReference type="Proteomes" id="UP001519289"/>
    </source>
</evidence>
<dbReference type="SUPFAM" id="SSF55961">
    <property type="entry name" value="Bet v1-like"/>
    <property type="match status" value="1"/>
</dbReference>
<comment type="caution">
    <text evidence="3">The sequence shown here is derived from an EMBL/GenBank/DDBJ whole genome shotgun (WGS) entry which is preliminary data.</text>
</comment>
<keyword evidence="4" id="KW-1185">Reference proteome</keyword>
<feature type="domain" description="Activator of Hsp90 ATPase homologue 1/2-like C-terminal" evidence="2">
    <location>
        <begin position="44"/>
        <end position="154"/>
    </location>
</feature>
<dbReference type="Proteomes" id="UP001519289">
    <property type="component" value="Unassembled WGS sequence"/>
</dbReference>
<comment type="similarity">
    <text evidence="1">Belongs to the AHA1 family.</text>
</comment>
<reference evidence="3 4" key="1">
    <citation type="submission" date="2021-03" db="EMBL/GenBank/DDBJ databases">
        <title>Genomic Encyclopedia of Type Strains, Phase IV (KMG-IV): sequencing the most valuable type-strain genomes for metagenomic binning, comparative biology and taxonomic classification.</title>
        <authorList>
            <person name="Goeker M."/>
        </authorList>
    </citation>
    <scope>NUCLEOTIDE SEQUENCE [LARGE SCALE GENOMIC DNA]</scope>
    <source>
        <strain evidence="3 4">DSM 27138</strain>
    </source>
</reference>
<name>A0ABS4JUV0_9FIRM</name>
<proteinExistence type="inferred from homology"/>
<dbReference type="EMBL" id="JAGGLG010000026">
    <property type="protein sequence ID" value="MBP2019328.1"/>
    <property type="molecule type" value="Genomic_DNA"/>
</dbReference>
<protein>
    <submittedName>
        <fullName evidence="3">Uncharacterized protein YndB with AHSA1/START domain</fullName>
    </submittedName>
</protein>
<organism evidence="3 4">
    <name type="scientific">Symbiobacterium terraclitae</name>
    <dbReference type="NCBI Taxonomy" id="557451"/>
    <lineage>
        <taxon>Bacteria</taxon>
        <taxon>Bacillati</taxon>
        <taxon>Bacillota</taxon>
        <taxon>Clostridia</taxon>
        <taxon>Eubacteriales</taxon>
        <taxon>Symbiobacteriaceae</taxon>
        <taxon>Symbiobacterium</taxon>
    </lineage>
</organism>
<evidence type="ECO:0000256" key="1">
    <source>
        <dbReference type="ARBA" id="ARBA00006817"/>
    </source>
</evidence>
<dbReference type="InterPro" id="IPR023393">
    <property type="entry name" value="START-like_dom_sf"/>
</dbReference>
<evidence type="ECO:0000313" key="3">
    <source>
        <dbReference type="EMBL" id="MBP2019328.1"/>
    </source>
</evidence>
<dbReference type="Gene3D" id="3.30.530.20">
    <property type="match status" value="1"/>
</dbReference>
<sequence>MTDCLWAYFTLLLKQWVETGSTGYRLTFDPDPPSVIRFRITCPVPADEAFAALTRPDRLDCWISSGAQVEPRVGGKYSLGWGTAGEDGPGRITAWTEGRLLAYTWFESGRQTEVVWRISPHDGGCTVELEHGDFGGYTAACLGCRLGWADWMNVLWLHLRGRPAARTWRGALPFEHSRTTALS</sequence>
<dbReference type="InterPro" id="IPR013538">
    <property type="entry name" value="ASHA1/2-like_C"/>
</dbReference>
<accession>A0ABS4JUV0</accession>
<evidence type="ECO:0000259" key="2">
    <source>
        <dbReference type="Pfam" id="PF08327"/>
    </source>
</evidence>